<dbReference type="InterPro" id="IPR025201">
    <property type="entry name" value="KdpD_TM"/>
</dbReference>
<dbReference type="SUPFAM" id="SSF52402">
    <property type="entry name" value="Adenine nucleotide alpha hydrolases-like"/>
    <property type="match status" value="1"/>
</dbReference>
<feature type="domain" description="Signal transduction histidine kinase osmosensitive K+ channel sensor N-terminal" evidence="14">
    <location>
        <begin position="14"/>
        <end position="217"/>
    </location>
</feature>
<dbReference type="GO" id="GO:0000155">
    <property type="term" value="F:phosphorelay sensor kinase activity"/>
    <property type="evidence" value="ECO:0007669"/>
    <property type="project" value="InterPro"/>
</dbReference>
<dbReference type="RefSeq" id="WP_062965014.1">
    <property type="nucleotide sequence ID" value="NZ_JAJFOE010000001.1"/>
</dbReference>
<evidence type="ECO:0000256" key="6">
    <source>
        <dbReference type="ARBA" id="ARBA00022777"/>
    </source>
</evidence>
<protein>
    <submittedName>
        <fullName evidence="16">Sensor protein KdpD</fullName>
        <ecNumber evidence="16">2.7.13.3</ecNumber>
    </submittedName>
</protein>
<accession>A0A378WR88</accession>
<gene>
    <name evidence="16" type="primary">kdpD_1</name>
    <name evidence="16" type="ORF">NCTC13184_03008</name>
</gene>
<evidence type="ECO:0000256" key="3">
    <source>
        <dbReference type="ARBA" id="ARBA00022679"/>
    </source>
</evidence>
<reference evidence="16 17" key="1">
    <citation type="submission" date="2018-06" db="EMBL/GenBank/DDBJ databases">
        <authorList>
            <consortium name="Pathogen Informatics"/>
            <person name="Doyle S."/>
        </authorList>
    </citation>
    <scope>NUCLEOTIDE SEQUENCE [LARGE SCALE GENOMIC DNA]</scope>
    <source>
        <strain evidence="16 17">NCTC13184</strain>
    </source>
</reference>
<dbReference type="InterPro" id="IPR014729">
    <property type="entry name" value="Rossmann-like_a/b/a_fold"/>
</dbReference>
<evidence type="ECO:0000256" key="8">
    <source>
        <dbReference type="ARBA" id="ARBA00022989"/>
    </source>
</evidence>
<keyword evidence="3 16" id="KW-0808">Transferase</keyword>
<dbReference type="InterPro" id="IPR027417">
    <property type="entry name" value="P-loop_NTPase"/>
</dbReference>
<keyword evidence="5" id="KW-0547">Nucleotide-binding</keyword>
<dbReference type="Pfam" id="PF00582">
    <property type="entry name" value="Usp"/>
    <property type="match status" value="1"/>
</dbReference>
<evidence type="ECO:0000259" key="13">
    <source>
        <dbReference type="Pfam" id="PF00582"/>
    </source>
</evidence>
<dbReference type="InterPro" id="IPR038318">
    <property type="entry name" value="KdpD_sf"/>
</dbReference>
<evidence type="ECO:0000313" key="16">
    <source>
        <dbReference type="EMBL" id="SUA43639.1"/>
    </source>
</evidence>
<name>A0A378WR88_9NOCA</name>
<dbReference type="AlphaFoldDB" id="A0A378WR88"/>
<dbReference type="EMBL" id="UGRU01000001">
    <property type="protein sequence ID" value="SUA43639.1"/>
    <property type="molecule type" value="Genomic_DNA"/>
</dbReference>
<dbReference type="Proteomes" id="UP000255082">
    <property type="component" value="Unassembled WGS sequence"/>
</dbReference>
<evidence type="ECO:0000313" key="17">
    <source>
        <dbReference type="Proteomes" id="UP000255082"/>
    </source>
</evidence>
<comment type="subcellular location">
    <subcellularLocation>
        <location evidence="1">Membrane</location>
        <topology evidence="1">Multi-pass membrane protein</topology>
    </subcellularLocation>
</comment>
<dbReference type="Pfam" id="PF02702">
    <property type="entry name" value="KdpD"/>
    <property type="match status" value="1"/>
</dbReference>
<dbReference type="InterPro" id="IPR003852">
    <property type="entry name" value="Sig_transdc_His_kinase_KdpD_N"/>
</dbReference>
<evidence type="ECO:0000256" key="12">
    <source>
        <dbReference type="SAM" id="Phobius"/>
    </source>
</evidence>
<feature type="domain" description="UspA" evidence="13">
    <location>
        <begin position="241"/>
        <end position="352"/>
    </location>
</feature>
<dbReference type="PANTHER" id="PTHR45569">
    <property type="entry name" value="SENSOR PROTEIN KDPD"/>
    <property type="match status" value="1"/>
</dbReference>
<feature type="transmembrane region" description="Helical" evidence="12">
    <location>
        <begin position="390"/>
        <end position="408"/>
    </location>
</feature>
<keyword evidence="7" id="KW-0067">ATP-binding</keyword>
<dbReference type="EC" id="2.7.13.3" evidence="16"/>
<feature type="transmembrane region" description="Helical" evidence="12">
    <location>
        <begin position="469"/>
        <end position="489"/>
    </location>
</feature>
<keyword evidence="2" id="KW-0597">Phosphoprotein</keyword>
<evidence type="ECO:0000256" key="9">
    <source>
        <dbReference type="ARBA" id="ARBA00023012"/>
    </source>
</evidence>
<feature type="transmembrane region" description="Helical" evidence="12">
    <location>
        <begin position="420"/>
        <end position="449"/>
    </location>
</feature>
<organism evidence="16 17">
    <name type="scientific">Nocardia africana</name>
    <dbReference type="NCBI Taxonomy" id="134964"/>
    <lineage>
        <taxon>Bacteria</taxon>
        <taxon>Bacillati</taxon>
        <taxon>Actinomycetota</taxon>
        <taxon>Actinomycetes</taxon>
        <taxon>Mycobacteriales</taxon>
        <taxon>Nocardiaceae</taxon>
        <taxon>Nocardia</taxon>
    </lineage>
</organism>
<evidence type="ECO:0000256" key="2">
    <source>
        <dbReference type="ARBA" id="ARBA00022553"/>
    </source>
</evidence>
<keyword evidence="10 12" id="KW-0472">Membrane</keyword>
<evidence type="ECO:0000256" key="5">
    <source>
        <dbReference type="ARBA" id="ARBA00022741"/>
    </source>
</evidence>
<evidence type="ECO:0000256" key="10">
    <source>
        <dbReference type="ARBA" id="ARBA00023136"/>
    </source>
</evidence>
<keyword evidence="9" id="KW-0902">Two-component regulatory system</keyword>
<keyword evidence="4 12" id="KW-0812">Transmembrane</keyword>
<evidence type="ECO:0000259" key="14">
    <source>
        <dbReference type="Pfam" id="PF02702"/>
    </source>
</evidence>
<dbReference type="OrthoDB" id="9806130at2"/>
<dbReference type="Pfam" id="PF13493">
    <property type="entry name" value="DUF4118"/>
    <property type="match status" value="1"/>
</dbReference>
<dbReference type="Gene3D" id="1.20.120.620">
    <property type="entry name" value="Backbone structure of the membrane domain of e. Coli histidine kinase receptor kdpd"/>
    <property type="match status" value="1"/>
</dbReference>
<dbReference type="Gene3D" id="3.40.50.620">
    <property type="entry name" value="HUPs"/>
    <property type="match status" value="1"/>
</dbReference>
<dbReference type="PANTHER" id="PTHR45569:SF1">
    <property type="entry name" value="SENSOR PROTEIN KDPD"/>
    <property type="match status" value="1"/>
</dbReference>
<keyword evidence="8 12" id="KW-1133">Transmembrane helix</keyword>
<dbReference type="InterPro" id="IPR052023">
    <property type="entry name" value="Histidine_kinase_KdpD"/>
</dbReference>
<evidence type="ECO:0000259" key="15">
    <source>
        <dbReference type="Pfam" id="PF13493"/>
    </source>
</evidence>
<feature type="domain" description="Sensor protein KdpD transmembrane" evidence="15">
    <location>
        <begin position="393"/>
        <end position="498"/>
    </location>
</feature>
<evidence type="ECO:0000256" key="1">
    <source>
        <dbReference type="ARBA" id="ARBA00004141"/>
    </source>
</evidence>
<evidence type="ECO:0000256" key="11">
    <source>
        <dbReference type="SAM" id="MobiDB-lite"/>
    </source>
</evidence>
<dbReference type="Gene3D" id="3.40.50.300">
    <property type="entry name" value="P-loop containing nucleotide triphosphate hydrolases"/>
    <property type="match status" value="1"/>
</dbReference>
<dbReference type="GO" id="GO:0005524">
    <property type="term" value="F:ATP binding"/>
    <property type="evidence" value="ECO:0007669"/>
    <property type="project" value="UniProtKB-KW"/>
</dbReference>
<evidence type="ECO:0000256" key="4">
    <source>
        <dbReference type="ARBA" id="ARBA00022692"/>
    </source>
</evidence>
<feature type="region of interest" description="Disordered" evidence="11">
    <location>
        <begin position="615"/>
        <end position="643"/>
    </location>
</feature>
<dbReference type="GO" id="GO:0005886">
    <property type="term" value="C:plasma membrane"/>
    <property type="evidence" value="ECO:0007669"/>
    <property type="project" value="TreeGrafter"/>
</dbReference>
<keyword evidence="6" id="KW-0418">Kinase</keyword>
<sequence length="643" mass="68221">MNDVSSRGPAHRHRGRLRIYLGIAPGVGKTYAMLTEGHRLVDQGVDTVIGLAETHARHDTEALLRGIGQVPPRRILHGGSEFEELDVDAVLARQPAAVLVDELAHSCVPGSRHEQRWEDVAELIDAGIDVVTAMNIAHIDSLADKVEAMTGVTTRETVPDSVVASADRIDFIDISPEQLQSRIAEGGVLRGTTGQLLTGYFTADRLAALREVAGQWLRDHGRPRDSSPRPQAPAAPALDGVLVALTGDPEAEHVLRRAARIADSLGAPLLGVHVREPSGLDSPDPAWLAGQRQLLSRLGGRFTEVAGIDVAATVLEFARDSGAHQLVLGASRRSRLEELLHGSVINKTIRTAGSVEVHVIPARRGRHEHRAYPRRIPALWPPQLPVPRRVAAWVVAIVAPVAITLALAPVRSSIGLGGALLCDLFGVVGAALLGGVMPALLATALSVLLADYFFTAPVHTFRVADWVDLIALITFGGVAIVVGGLVDLLTRQGLRAARSTAEARNVARLCADTLVHQDDLSVSVDTIRGAFALTSVAVLRSTPAGWSLEAASGTQPPTEPGQGTIDVGIGPGRVLAVRTDRAPRSGDLLDTFLAELRTATQRSLRSEFDRAASQLASRAIAPPGADTRFPRKSGSDPPADAIR</sequence>
<proteinExistence type="predicted"/>
<evidence type="ECO:0000256" key="7">
    <source>
        <dbReference type="ARBA" id="ARBA00022840"/>
    </source>
</evidence>
<dbReference type="InterPro" id="IPR006016">
    <property type="entry name" value="UspA"/>
</dbReference>